<dbReference type="EMBL" id="MT143539">
    <property type="protein sequence ID" value="QJA97954.1"/>
    <property type="molecule type" value="Genomic_DNA"/>
</dbReference>
<organism evidence="1">
    <name type="scientific">viral metagenome</name>
    <dbReference type="NCBI Taxonomy" id="1070528"/>
    <lineage>
        <taxon>unclassified sequences</taxon>
        <taxon>metagenomes</taxon>
        <taxon>organismal metagenomes</taxon>
    </lineage>
</organism>
<name>A0A6M3LWG3_9ZZZZ</name>
<sequence>MKIRPKGFLAKDKIDHDGEVFDYIRELHEYLWRWVYTVIPSASGNLNDYLDIAVKEAEHRAEMGAENPRAML</sequence>
<evidence type="ECO:0000313" key="1">
    <source>
        <dbReference type="EMBL" id="QJA97954.1"/>
    </source>
</evidence>
<gene>
    <name evidence="1" type="ORF">MM415B05825_0011</name>
</gene>
<protein>
    <submittedName>
        <fullName evidence="1">Uncharacterized protein</fullName>
    </submittedName>
</protein>
<dbReference type="AlphaFoldDB" id="A0A6M3LWG3"/>
<proteinExistence type="predicted"/>
<accession>A0A6M3LWG3</accession>
<reference evidence="1" key="1">
    <citation type="submission" date="2020-03" db="EMBL/GenBank/DDBJ databases">
        <title>The deep terrestrial virosphere.</title>
        <authorList>
            <person name="Holmfeldt K."/>
            <person name="Nilsson E."/>
            <person name="Simone D."/>
            <person name="Lopez-Fernandez M."/>
            <person name="Wu X."/>
            <person name="de Brujin I."/>
            <person name="Lundin D."/>
            <person name="Andersson A."/>
            <person name="Bertilsson S."/>
            <person name="Dopson M."/>
        </authorList>
    </citation>
    <scope>NUCLEOTIDE SEQUENCE</scope>
    <source>
        <strain evidence="1">MM415B05825</strain>
    </source>
</reference>